<evidence type="ECO:0000256" key="1">
    <source>
        <dbReference type="SAM" id="MobiDB-lite"/>
    </source>
</evidence>
<organism evidence="2 3">
    <name type="scientific">Brevundimonas alba</name>
    <dbReference type="NCBI Taxonomy" id="74314"/>
    <lineage>
        <taxon>Bacteria</taxon>
        <taxon>Pseudomonadati</taxon>
        <taxon>Pseudomonadota</taxon>
        <taxon>Alphaproteobacteria</taxon>
        <taxon>Caulobacterales</taxon>
        <taxon>Caulobacteraceae</taxon>
        <taxon>Brevundimonas</taxon>
    </lineage>
</organism>
<gene>
    <name evidence="2" type="ORF">GGQ87_002781</name>
</gene>
<feature type="compositionally biased region" description="Basic and acidic residues" evidence="1">
    <location>
        <begin position="107"/>
        <end position="128"/>
    </location>
</feature>
<sequence length="200" mass="23304">MALTGVAVAAFGLLGLRAIDLPGPHPLTDGERLKIEVVHPVEPEIVPGSKLDVGELVTGFNGVPPSSPAMTDVAWRSGEYREEEVSYRAPPPEWSRPAPEVTTSRPPEPEPETRPRRDEGRWFGFDAPRRDYQAERAARRARLEAMDRQAWEEREARRREWEWRRDQDRERRRDDRRWRDAGPYDRPDDLDDRDRYADPR</sequence>
<dbReference type="AlphaFoldDB" id="A0A7X6BQC3"/>
<feature type="region of interest" description="Disordered" evidence="1">
    <location>
        <begin position="144"/>
        <end position="200"/>
    </location>
</feature>
<name>A0A7X6BQC3_9CAUL</name>
<dbReference type="RefSeq" id="WP_168048733.1">
    <property type="nucleotide sequence ID" value="NZ_JAATJM010000002.1"/>
</dbReference>
<dbReference type="Proteomes" id="UP000587415">
    <property type="component" value="Unassembled WGS sequence"/>
</dbReference>
<evidence type="ECO:0000313" key="2">
    <source>
        <dbReference type="EMBL" id="NJC42486.1"/>
    </source>
</evidence>
<proteinExistence type="predicted"/>
<comment type="caution">
    <text evidence="2">The sequence shown here is derived from an EMBL/GenBank/DDBJ whole genome shotgun (WGS) entry which is preliminary data.</text>
</comment>
<dbReference type="EMBL" id="JAATJM010000002">
    <property type="protein sequence ID" value="NJC42486.1"/>
    <property type="molecule type" value="Genomic_DNA"/>
</dbReference>
<evidence type="ECO:0000313" key="3">
    <source>
        <dbReference type="Proteomes" id="UP000587415"/>
    </source>
</evidence>
<reference evidence="2 3" key="1">
    <citation type="submission" date="2020-03" db="EMBL/GenBank/DDBJ databases">
        <title>Genomic Encyclopedia of Type Strains, Phase IV (KMG-IV): sequencing the most valuable type-strain genomes for metagenomic binning, comparative biology and taxonomic classification.</title>
        <authorList>
            <person name="Goeker M."/>
        </authorList>
    </citation>
    <scope>NUCLEOTIDE SEQUENCE [LARGE SCALE GENOMIC DNA]</scope>
    <source>
        <strain evidence="2 3">DSM 4736</strain>
    </source>
</reference>
<keyword evidence="3" id="KW-1185">Reference proteome</keyword>
<feature type="region of interest" description="Disordered" evidence="1">
    <location>
        <begin position="80"/>
        <end position="128"/>
    </location>
</feature>
<protein>
    <submittedName>
        <fullName evidence="2">Uncharacterized protein</fullName>
    </submittedName>
</protein>
<accession>A0A7X6BQC3</accession>